<protein>
    <submittedName>
        <fullName evidence="4">MBL fold metallo-hydrolase</fullName>
    </submittedName>
</protein>
<organism evidence="4 5">
    <name type="scientific">Rhodohalobacter mucosus</name>
    <dbReference type="NCBI Taxonomy" id="2079485"/>
    <lineage>
        <taxon>Bacteria</taxon>
        <taxon>Pseudomonadati</taxon>
        <taxon>Balneolota</taxon>
        <taxon>Balneolia</taxon>
        <taxon>Balneolales</taxon>
        <taxon>Balneolaceae</taxon>
        <taxon>Rhodohalobacter</taxon>
    </lineage>
</organism>
<dbReference type="GO" id="GO:0016787">
    <property type="term" value="F:hydrolase activity"/>
    <property type="evidence" value="ECO:0007669"/>
    <property type="project" value="UniProtKB-KW"/>
</dbReference>
<name>A0A316TS84_9BACT</name>
<dbReference type="InterPro" id="IPR036866">
    <property type="entry name" value="RibonucZ/Hydroxyglut_hydro"/>
</dbReference>
<comment type="caution">
    <text evidence="4">The sequence shown here is derived from an EMBL/GenBank/DDBJ whole genome shotgun (WGS) entry which is preliminary data.</text>
</comment>
<dbReference type="EMBL" id="QGGB01000008">
    <property type="protein sequence ID" value="PWN05875.1"/>
    <property type="molecule type" value="Genomic_DNA"/>
</dbReference>
<feature type="domain" description="Beta-Casp" evidence="3">
    <location>
        <begin position="253"/>
        <end position="373"/>
    </location>
</feature>
<dbReference type="SMART" id="SM01027">
    <property type="entry name" value="Beta-Casp"/>
    <property type="match status" value="1"/>
</dbReference>
<evidence type="ECO:0000256" key="1">
    <source>
        <dbReference type="ARBA" id="ARBA00022801"/>
    </source>
</evidence>
<dbReference type="Proteomes" id="UP000245533">
    <property type="component" value="Unassembled WGS sequence"/>
</dbReference>
<sequence>MDNNKTLKIHFLGASGTVTGSKYLLEFPDCTVLTDCGLFQGLKKLRELNWQQLPVRASDIDYVLLTHGHLDHTGFLPRLVKMGFKGEIWGTAPTLDIAEIILRDSAKIQEEDAERANRDGFTKHSPAKPLYNTLDVEKTLKLFESKPLDDWIRLGNNIRMRFRYNGHILGATFIELDADENRIVFSGDVGRKDDFLLRDPAKPDRADFLFLESTYGDRIHPHSDNLKKLRQVILDTTEQNGTLIIPSFAVERAQLLMYMIYLLHLEESIPRSLPVILDSPMAISALSVFRKHPGWHKLSDEQCMGMTDRIIAVQSYSETLELIDNPESKIIIAGSGMVGGGRVLSYLEKYIGKEETTILLAGFQAEGTRGRQLLEGADEIKFFGNYHNVKARVDLLEGLSAHADRNGLLDWISDIEAAPSHLFLTHGEPHALDSLRVKLKDEYGWNSDIPELYDIKEI</sequence>
<dbReference type="CDD" id="cd16295">
    <property type="entry name" value="TTHA0252-CPSF-like_MBL-fold"/>
    <property type="match status" value="1"/>
</dbReference>
<dbReference type="SMART" id="SM00849">
    <property type="entry name" value="Lactamase_B"/>
    <property type="match status" value="1"/>
</dbReference>
<dbReference type="RefSeq" id="WP_109647318.1">
    <property type="nucleotide sequence ID" value="NZ_QGGB01000008.1"/>
</dbReference>
<dbReference type="Gene3D" id="3.60.15.10">
    <property type="entry name" value="Ribonuclease Z/Hydroxyacylglutathione hydrolase-like"/>
    <property type="match status" value="1"/>
</dbReference>
<dbReference type="Gene3D" id="3.40.50.10890">
    <property type="match status" value="1"/>
</dbReference>
<dbReference type="SUPFAM" id="SSF56281">
    <property type="entry name" value="Metallo-hydrolase/oxidoreductase"/>
    <property type="match status" value="1"/>
</dbReference>
<dbReference type="Pfam" id="PF07521">
    <property type="entry name" value="RMMBL"/>
    <property type="match status" value="1"/>
</dbReference>
<proteinExistence type="predicted"/>
<dbReference type="Pfam" id="PF10996">
    <property type="entry name" value="Beta-Casp"/>
    <property type="match status" value="1"/>
</dbReference>
<evidence type="ECO:0000259" key="2">
    <source>
        <dbReference type="SMART" id="SM00849"/>
    </source>
</evidence>
<dbReference type="PANTHER" id="PTHR11203:SF37">
    <property type="entry name" value="INTEGRATOR COMPLEX SUBUNIT 11"/>
    <property type="match status" value="1"/>
</dbReference>
<dbReference type="PANTHER" id="PTHR11203">
    <property type="entry name" value="CLEAVAGE AND POLYADENYLATION SPECIFICITY FACTOR FAMILY MEMBER"/>
    <property type="match status" value="1"/>
</dbReference>
<gene>
    <name evidence="4" type="ORF">DDZ15_11860</name>
</gene>
<dbReference type="InterPro" id="IPR001279">
    <property type="entry name" value="Metallo-B-lactamas"/>
</dbReference>
<keyword evidence="5" id="KW-1185">Reference proteome</keyword>
<evidence type="ECO:0000259" key="3">
    <source>
        <dbReference type="SMART" id="SM01027"/>
    </source>
</evidence>
<dbReference type="GO" id="GO:0004521">
    <property type="term" value="F:RNA endonuclease activity"/>
    <property type="evidence" value="ECO:0007669"/>
    <property type="project" value="TreeGrafter"/>
</dbReference>
<dbReference type="AlphaFoldDB" id="A0A316TS84"/>
<accession>A0A316TS84</accession>
<evidence type="ECO:0000313" key="4">
    <source>
        <dbReference type="EMBL" id="PWN05875.1"/>
    </source>
</evidence>
<dbReference type="OrthoDB" id="9803916at2"/>
<feature type="domain" description="Metallo-beta-lactamase" evidence="2">
    <location>
        <begin position="19"/>
        <end position="248"/>
    </location>
</feature>
<keyword evidence="1 4" id="KW-0378">Hydrolase</keyword>
<evidence type="ECO:0000313" key="5">
    <source>
        <dbReference type="Proteomes" id="UP000245533"/>
    </source>
</evidence>
<dbReference type="InterPro" id="IPR011108">
    <property type="entry name" value="RMMBL"/>
</dbReference>
<dbReference type="InterPro" id="IPR050698">
    <property type="entry name" value="MBL"/>
</dbReference>
<dbReference type="Pfam" id="PF00753">
    <property type="entry name" value="Lactamase_B"/>
    <property type="match status" value="1"/>
</dbReference>
<reference evidence="4 5" key="1">
    <citation type="submission" date="2018-05" db="EMBL/GenBank/DDBJ databases">
        <title>Rhodohalobacter halophilus gen. nov., sp. nov., a moderately halophilic member of the family Balneolaceae.</title>
        <authorList>
            <person name="Liu Z.-W."/>
        </authorList>
    </citation>
    <scope>NUCLEOTIDE SEQUENCE [LARGE SCALE GENOMIC DNA]</scope>
    <source>
        <strain evidence="4 5">8A47</strain>
    </source>
</reference>
<dbReference type="InterPro" id="IPR022712">
    <property type="entry name" value="Beta_Casp"/>
</dbReference>